<dbReference type="AlphaFoldDB" id="A0AB39V2Y5"/>
<accession>A0AB39V2Y5</accession>
<gene>
    <name evidence="1" type="ORF">AB8B28_10210</name>
</gene>
<dbReference type="KEGG" id="lala:AB8B28_10210"/>
<evidence type="ECO:0008006" key="2">
    <source>
        <dbReference type="Google" id="ProtNLM"/>
    </source>
</evidence>
<dbReference type="RefSeq" id="WP_369715631.1">
    <property type="nucleotide sequence ID" value="NZ_CP165647.1"/>
</dbReference>
<proteinExistence type="predicted"/>
<evidence type="ECO:0000313" key="1">
    <source>
        <dbReference type="EMBL" id="XDU62006.1"/>
    </source>
</evidence>
<reference evidence="1" key="1">
    <citation type="submission" date="2024-07" db="EMBL/GenBank/DDBJ databases">
        <authorList>
            <person name="Li X.-J."/>
            <person name="Wang X."/>
        </authorList>
    </citation>
    <scope>NUCLEOTIDE SEQUENCE</scope>
    <source>
        <strain evidence="1">HSP-536</strain>
    </source>
</reference>
<dbReference type="EMBL" id="CP165647">
    <property type="protein sequence ID" value="XDU62006.1"/>
    <property type="molecule type" value="Genomic_DNA"/>
</dbReference>
<organism evidence="1">
    <name type="scientific">Leptotrichia alba</name>
    <dbReference type="NCBI Taxonomy" id="3239304"/>
    <lineage>
        <taxon>Bacteria</taxon>
        <taxon>Fusobacteriati</taxon>
        <taxon>Fusobacteriota</taxon>
        <taxon>Fusobacteriia</taxon>
        <taxon>Fusobacteriales</taxon>
        <taxon>Leptotrichiaceae</taxon>
        <taxon>Leptotrichia</taxon>
    </lineage>
</organism>
<name>A0AB39V2Y5_9FUSO</name>
<protein>
    <recommendedName>
        <fullName evidence="2">Secreted protein</fullName>
    </recommendedName>
</protein>
<sequence>MIKKIKLPLFLILTFLVSAIIGFSNNGNSTSIGFYCVSESKSNLCNHETTRKIVRKPHPPIHISPATAKKIPEKYTCGVKGSVSKKCIRNR</sequence>